<comment type="caution">
    <text evidence="8">The sequence shown here is derived from an EMBL/GenBank/DDBJ whole genome shotgun (WGS) entry which is preliminary data.</text>
</comment>
<dbReference type="EMBL" id="JAEKNR010000209">
    <property type="protein sequence ID" value="MBJ7600504.1"/>
    <property type="molecule type" value="Genomic_DNA"/>
</dbReference>
<feature type="domain" description="RNA polymerase sigma-70 region 4" evidence="7">
    <location>
        <begin position="121"/>
        <end position="168"/>
    </location>
</feature>
<keyword evidence="5" id="KW-0804">Transcription</keyword>
<dbReference type="Proteomes" id="UP000612893">
    <property type="component" value="Unassembled WGS sequence"/>
</dbReference>
<comment type="similarity">
    <text evidence="1">Belongs to the sigma-70 factor family. ECF subfamily.</text>
</comment>
<evidence type="ECO:0000313" key="9">
    <source>
        <dbReference type="Proteomes" id="UP000612893"/>
    </source>
</evidence>
<dbReference type="PANTHER" id="PTHR43133:SF62">
    <property type="entry name" value="RNA POLYMERASE SIGMA FACTOR SIGZ"/>
    <property type="match status" value="1"/>
</dbReference>
<evidence type="ECO:0000259" key="6">
    <source>
        <dbReference type="Pfam" id="PF04542"/>
    </source>
</evidence>
<dbReference type="InterPro" id="IPR013325">
    <property type="entry name" value="RNA_pol_sigma_r2"/>
</dbReference>
<dbReference type="InterPro" id="IPR007630">
    <property type="entry name" value="RNA_pol_sigma70_r4"/>
</dbReference>
<evidence type="ECO:0000256" key="5">
    <source>
        <dbReference type="ARBA" id="ARBA00023163"/>
    </source>
</evidence>
<evidence type="ECO:0000256" key="1">
    <source>
        <dbReference type="ARBA" id="ARBA00010641"/>
    </source>
</evidence>
<protein>
    <submittedName>
        <fullName evidence="8">Sigma-70 family RNA polymerase sigma factor</fullName>
    </submittedName>
</protein>
<organism evidence="8 9">
    <name type="scientific">Candidatus Nephthysia bennettiae</name>
    <dbReference type="NCBI Taxonomy" id="3127016"/>
    <lineage>
        <taxon>Bacteria</taxon>
        <taxon>Bacillati</taxon>
        <taxon>Candidatus Dormiibacterota</taxon>
        <taxon>Candidatus Dormibacteria</taxon>
        <taxon>Candidatus Dormibacterales</taxon>
        <taxon>Candidatus Dormibacteraceae</taxon>
        <taxon>Candidatus Nephthysia</taxon>
    </lineage>
</organism>
<dbReference type="AlphaFoldDB" id="A0A934K5N2"/>
<keyword evidence="4" id="KW-0238">DNA-binding</keyword>
<dbReference type="PANTHER" id="PTHR43133">
    <property type="entry name" value="RNA POLYMERASE ECF-TYPE SIGMA FACTO"/>
    <property type="match status" value="1"/>
</dbReference>
<reference evidence="8" key="1">
    <citation type="submission" date="2020-10" db="EMBL/GenBank/DDBJ databases">
        <title>Ca. Dormibacterota MAGs.</title>
        <authorList>
            <person name="Montgomery K."/>
        </authorList>
    </citation>
    <scope>NUCLEOTIDE SEQUENCE [LARGE SCALE GENOMIC DNA]</scope>
    <source>
        <strain evidence="8">SC8812_S17_10</strain>
    </source>
</reference>
<dbReference type="NCBIfam" id="TIGR02937">
    <property type="entry name" value="sigma70-ECF"/>
    <property type="match status" value="1"/>
</dbReference>
<keyword evidence="3" id="KW-0731">Sigma factor</keyword>
<sequence>MVSGLGAGEVEAMRELYRRYGTLAYSLAVRILGDPGRAEDVVQDAFMRVWTYAGSFDVGRGSLRTWLLTTVRNRAIDYLRGRPGRERQEQELALEVRAHGPGSDPWRDVAESLEREALRKALVSLPPDQRQVIELAYYGGYTQREIAEMVQVPLGTIKGRTRLALEKLSSYLQGRGLIDVG</sequence>
<keyword evidence="2" id="KW-0805">Transcription regulation</keyword>
<evidence type="ECO:0000256" key="3">
    <source>
        <dbReference type="ARBA" id="ARBA00023082"/>
    </source>
</evidence>
<feature type="domain" description="RNA polymerase sigma-70 region 2" evidence="6">
    <location>
        <begin position="16"/>
        <end position="81"/>
    </location>
</feature>
<evidence type="ECO:0000313" key="8">
    <source>
        <dbReference type="EMBL" id="MBJ7600504.1"/>
    </source>
</evidence>
<dbReference type="InterPro" id="IPR007627">
    <property type="entry name" value="RNA_pol_sigma70_r2"/>
</dbReference>
<dbReference type="InterPro" id="IPR014284">
    <property type="entry name" value="RNA_pol_sigma-70_dom"/>
</dbReference>
<dbReference type="SUPFAM" id="SSF88659">
    <property type="entry name" value="Sigma3 and sigma4 domains of RNA polymerase sigma factors"/>
    <property type="match status" value="1"/>
</dbReference>
<gene>
    <name evidence="8" type="ORF">JF922_20850</name>
</gene>
<dbReference type="GO" id="GO:0016987">
    <property type="term" value="F:sigma factor activity"/>
    <property type="evidence" value="ECO:0007669"/>
    <property type="project" value="UniProtKB-KW"/>
</dbReference>
<dbReference type="GO" id="GO:0003677">
    <property type="term" value="F:DNA binding"/>
    <property type="evidence" value="ECO:0007669"/>
    <property type="project" value="UniProtKB-KW"/>
</dbReference>
<keyword evidence="9" id="KW-1185">Reference proteome</keyword>
<evidence type="ECO:0000259" key="7">
    <source>
        <dbReference type="Pfam" id="PF04545"/>
    </source>
</evidence>
<dbReference type="SUPFAM" id="SSF88946">
    <property type="entry name" value="Sigma2 domain of RNA polymerase sigma factors"/>
    <property type="match status" value="1"/>
</dbReference>
<dbReference type="InterPro" id="IPR039425">
    <property type="entry name" value="RNA_pol_sigma-70-like"/>
</dbReference>
<dbReference type="Pfam" id="PF04542">
    <property type="entry name" value="Sigma70_r2"/>
    <property type="match status" value="1"/>
</dbReference>
<dbReference type="Gene3D" id="1.10.1740.10">
    <property type="match status" value="1"/>
</dbReference>
<dbReference type="RefSeq" id="WP_338204364.1">
    <property type="nucleotide sequence ID" value="NZ_JAEKNR010000209.1"/>
</dbReference>
<name>A0A934K5N2_9BACT</name>
<evidence type="ECO:0000256" key="2">
    <source>
        <dbReference type="ARBA" id="ARBA00023015"/>
    </source>
</evidence>
<dbReference type="Gene3D" id="1.10.10.10">
    <property type="entry name" value="Winged helix-like DNA-binding domain superfamily/Winged helix DNA-binding domain"/>
    <property type="match status" value="1"/>
</dbReference>
<dbReference type="Pfam" id="PF04545">
    <property type="entry name" value="Sigma70_r4"/>
    <property type="match status" value="1"/>
</dbReference>
<evidence type="ECO:0000256" key="4">
    <source>
        <dbReference type="ARBA" id="ARBA00023125"/>
    </source>
</evidence>
<proteinExistence type="inferred from homology"/>
<dbReference type="InterPro" id="IPR013324">
    <property type="entry name" value="RNA_pol_sigma_r3/r4-like"/>
</dbReference>
<accession>A0A934K5N2</accession>
<dbReference type="InterPro" id="IPR036388">
    <property type="entry name" value="WH-like_DNA-bd_sf"/>
</dbReference>
<dbReference type="CDD" id="cd06171">
    <property type="entry name" value="Sigma70_r4"/>
    <property type="match status" value="1"/>
</dbReference>